<dbReference type="EMBL" id="JABFCX010000002">
    <property type="protein sequence ID" value="NNU14893.1"/>
    <property type="molecule type" value="Genomic_DNA"/>
</dbReference>
<feature type="transmembrane region" description="Helical" evidence="1">
    <location>
        <begin position="52"/>
        <end position="71"/>
    </location>
</feature>
<organism evidence="2 3">
    <name type="scientific">Parvularcula mediterranea</name>
    <dbReference type="NCBI Taxonomy" id="2732508"/>
    <lineage>
        <taxon>Bacteria</taxon>
        <taxon>Pseudomonadati</taxon>
        <taxon>Pseudomonadota</taxon>
        <taxon>Alphaproteobacteria</taxon>
        <taxon>Parvularculales</taxon>
        <taxon>Parvularculaceae</taxon>
        <taxon>Parvularcula</taxon>
    </lineage>
</organism>
<keyword evidence="1" id="KW-0472">Membrane</keyword>
<comment type="caution">
    <text evidence="2">The sequence shown here is derived from an EMBL/GenBank/DDBJ whole genome shotgun (WGS) entry which is preliminary data.</text>
</comment>
<reference evidence="2 3" key="1">
    <citation type="submission" date="2020-05" db="EMBL/GenBank/DDBJ databases">
        <title>Parvularcula mediterraneae sp. nov., isolated from polypropylene straw from shallow seawater of the seashore of Laganas in Zakynthos island, Greece.</title>
        <authorList>
            <person name="Szabo I."/>
            <person name="Al-Omari J."/>
            <person name="Rado J."/>
            <person name="Szerdahelyi G.S."/>
        </authorList>
    </citation>
    <scope>NUCLEOTIDE SEQUENCE [LARGE SCALE GENOMIC DNA]</scope>
    <source>
        <strain evidence="2 3">ZS-1/3</strain>
    </source>
</reference>
<keyword evidence="3" id="KW-1185">Reference proteome</keyword>
<dbReference type="Proteomes" id="UP000536835">
    <property type="component" value="Unassembled WGS sequence"/>
</dbReference>
<name>A0A7Y3RIV7_9PROT</name>
<evidence type="ECO:0000313" key="3">
    <source>
        <dbReference type="Proteomes" id="UP000536835"/>
    </source>
</evidence>
<keyword evidence="1" id="KW-0812">Transmembrane</keyword>
<dbReference type="RefSeq" id="WP_173195917.1">
    <property type="nucleotide sequence ID" value="NZ_JABFCX010000002.1"/>
</dbReference>
<keyword evidence="1" id="KW-1133">Transmembrane helix</keyword>
<dbReference type="AlphaFoldDB" id="A0A7Y3RIV7"/>
<evidence type="ECO:0000313" key="2">
    <source>
        <dbReference type="EMBL" id="NNU14893.1"/>
    </source>
</evidence>
<accession>A0A7Y3RIV7</accession>
<evidence type="ECO:0000256" key="1">
    <source>
        <dbReference type="SAM" id="Phobius"/>
    </source>
</evidence>
<proteinExistence type="predicted"/>
<gene>
    <name evidence="2" type="ORF">HK107_00970</name>
</gene>
<protein>
    <submittedName>
        <fullName evidence="2">Uncharacterized protein</fullName>
    </submittedName>
</protein>
<sequence length="73" mass="7491">MRSVLTVLCLGLALLAVTALVMTLGVLVPVVQESGVSLQAVMASAKFKTLKVGGLLTLASGAGALILWRILRS</sequence>